<dbReference type="KEGG" id="ccx:COCOR_02992"/>
<dbReference type="EMBL" id="CP003389">
    <property type="protein sequence ID" value="AFE04963.1"/>
    <property type="molecule type" value="Genomic_DNA"/>
</dbReference>
<dbReference type="Proteomes" id="UP000007587">
    <property type="component" value="Chromosome"/>
</dbReference>
<protein>
    <submittedName>
        <fullName evidence="1">Uncharacterized protein</fullName>
    </submittedName>
</protein>
<dbReference type="OrthoDB" id="5521692at2"/>
<dbReference type="HOGENOM" id="CLU_2354977_0_0_7"/>
<dbReference type="RefSeq" id="WP_014395810.1">
    <property type="nucleotide sequence ID" value="NC_017030.1"/>
</dbReference>
<name>H8N0B3_CORCM</name>
<organism evidence="1 2">
    <name type="scientific">Corallococcus coralloides (strain ATCC 25202 / DSM 2259 / NBRC 100086 / M2)</name>
    <name type="common">Myxococcus coralloides</name>
    <dbReference type="NCBI Taxonomy" id="1144275"/>
    <lineage>
        <taxon>Bacteria</taxon>
        <taxon>Pseudomonadati</taxon>
        <taxon>Myxococcota</taxon>
        <taxon>Myxococcia</taxon>
        <taxon>Myxococcales</taxon>
        <taxon>Cystobacterineae</taxon>
        <taxon>Myxococcaceae</taxon>
        <taxon>Corallococcus</taxon>
    </lineage>
</organism>
<evidence type="ECO:0000313" key="1">
    <source>
        <dbReference type="EMBL" id="AFE04963.1"/>
    </source>
</evidence>
<accession>H8N0B3</accession>
<dbReference type="InParanoid" id="H8N0B3"/>
<reference evidence="2" key="2">
    <citation type="submission" date="2012-03" db="EMBL/GenBank/DDBJ databases">
        <title>Genome sequence of the fruiting myxobacterium Corallococcus coralloides DSM 2259.</title>
        <authorList>
            <person name="Huntley S."/>
            <person name="Zhang Y."/>
            <person name="Treuner-Lange A."/>
            <person name="Sensen C.W."/>
            <person name="Sogaard-Andersen L."/>
        </authorList>
    </citation>
    <scope>NUCLEOTIDE SEQUENCE [LARGE SCALE GENOMIC DNA]</scope>
    <source>
        <strain evidence="2">ATCC 25202 / DSM 2259 / NBRC 100086 / M2</strain>
    </source>
</reference>
<dbReference type="AlphaFoldDB" id="H8N0B3"/>
<gene>
    <name evidence="1" type="ordered locus">COCOR_02992</name>
</gene>
<evidence type="ECO:0000313" key="2">
    <source>
        <dbReference type="Proteomes" id="UP000007587"/>
    </source>
</evidence>
<sequence length="96" mass="10878">MHWVYVGCASIIAPVYTVYRVQFEYDERRVFRQLDLEPPSVEPAVTMARLMESTMGLSLLPPAIANHPAPVFVGWKSPPKTTLFHALFTSYPDNLP</sequence>
<keyword evidence="2" id="KW-1185">Reference proteome</keyword>
<reference evidence="1 2" key="1">
    <citation type="journal article" date="2012" name="J. Bacteriol.">
        <title>Complete Genome Sequence of the Fruiting Myxobacterium Corallococcus coralloides DSM 2259.</title>
        <authorList>
            <person name="Huntley S."/>
            <person name="Zhang Y."/>
            <person name="Treuner-Lange A."/>
            <person name="Kneip S."/>
            <person name="Sensen C.W."/>
            <person name="Sogaard-Andersen L."/>
        </authorList>
    </citation>
    <scope>NUCLEOTIDE SEQUENCE [LARGE SCALE GENOMIC DNA]</scope>
    <source>
        <strain evidence="2">ATCC 25202 / DSM 2259 / NBRC 100086 / M2</strain>
    </source>
</reference>
<proteinExistence type="predicted"/>